<keyword evidence="2" id="KW-0472">Membrane</keyword>
<feature type="non-terminal residue" evidence="4">
    <location>
        <position position="147"/>
    </location>
</feature>
<evidence type="ECO:0000256" key="2">
    <source>
        <dbReference type="ARBA" id="ARBA00023136"/>
    </source>
</evidence>
<dbReference type="GO" id="GO:0071555">
    <property type="term" value="P:cell wall organization"/>
    <property type="evidence" value="ECO:0007669"/>
    <property type="project" value="TreeGrafter"/>
</dbReference>
<evidence type="ECO:0000313" key="4">
    <source>
        <dbReference type="EMBL" id="EKC80850.1"/>
    </source>
</evidence>
<dbReference type="InterPro" id="IPR036138">
    <property type="entry name" value="PBP_dimer_sf"/>
</dbReference>
<dbReference type="Gene3D" id="3.90.1310.10">
    <property type="entry name" value="Penicillin-binding protein 2a (Domain 2)"/>
    <property type="match status" value="1"/>
</dbReference>
<reference evidence="4" key="1">
    <citation type="journal article" date="2013" name="Environ. Microbiol.">
        <title>Microbiota from the distal guts of lean and obese adolescents exhibit partial functional redundancy besides clear differences in community structure.</title>
        <authorList>
            <person name="Ferrer M."/>
            <person name="Ruiz A."/>
            <person name="Lanza F."/>
            <person name="Haange S.B."/>
            <person name="Oberbach A."/>
            <person name="Till H."/>
            <person name="Bargiela R."/>
            <person name="Campoy C."/>
            <person name="Segura M.T."/>
            <person name="Richter M."/>
            <person name="von Bergen M."/>
            <person name="Seifert J."/>
            <person name="Suarez A."/>
        </authorList>
    </citation>
    <scope>NUCLEOTIDE SEQUENCE</scope>
</reference>
<comment type="caution">
    <text evidence="4">The sequence shown here is derived from an EMBL/GenBank/DDBJ whole genome shotgun (WGS) entry which is preliminary data.</text>
</comment>
<dbReference type="EMBL" id="AJWY01000676">
    <property type="protein sequence ID" value="EKC80850.1"/>
    <property type="molecule type" value="Genomic_DNA"/>
</dbReference>
<dbReference type="InterPro" id="IPR005311">
    <property type="entry name" value="PBP_dimer"/>
</dbReference>
<dbReference type="InterPro" id="IPR050515">
    <property type="entry name" value="Beta-lactam/transpept"/>
</dbReference>
<organism evidence="4">
    <name type="scientific">human gut metagenome</name>
    <dbReference type="NCBI Taxonomy" id="408170"/>
    <lineage>
        <taxon>unclassified sequences</taxon>
        <taxon>metagenomes</taxon>
        <taxon>organismal metagenomes</taxon>
    </lineage>
</organism>
<proteinExistence type="predicted"/>
<sequence>MFELDYEKVLKKVNKKTAIETIAKKVDKDKSNELRVWMKNENITSGINIDEDTKRFYPFNNLASQIIGFCGSDNQGLAGIEARYDDVLNGENGKILKMTDAKGLDISDVSENYEPAKDGNDLVLTIDATIQGIAEKYLKEACIDNVC</sequence>
<protein>
    <submittedName>
        <fullName evidence="4">Protein containing Penicillin-binding protein, dimerization domain protein</fullName>
    </submittedName>
</protein>
<name>K1URF6_9ZZZZ</name>
<dbReference type="PANTHER" id="PTHR30627">
    <property type="entry name" value="PEPTIDOGLYCAN D,D-TRANSPEPTIDASE"/>
    <property type="match status" value="1"/>
</dbReference>
<comment type="subcellular location">
    <subcellularLocation>
        <location evidence="1">Membrane</location>
    </subcellularLocation>
</comment>
<dbReference type="PANTHER" id="PTHR30627:SF1">
    <property type="entry name" value="PEPTIDOGLYCAN D,D-TRANSPEPTIDASE FTSI"/>
    <property type="match status" value="1"/>
</dbReference>
<dbReference type="AlphaFoldDB" id="K1URF6"/>
<dbReference type="SUPFAM" id="SSF56519">
    <property type="entry name" value="Penicillin binding protein dimerisation domain"/>
    <property type="match status" value="1"/>
</dbReference>
<dbReference type="GO" id="GO:0008658">
    <property type="term" value="F:penicillin binding"/>
    <property type="evidence" value="ECO:0007669"/>
    <property type="project" value="InterPro"/>
</dbReference>
<evidence type="ECO:0000256" key="1">
    <source>
        <dbReference type="ARBA" id="ARBA00004370"/>
    </source>
</evidence>
<dbReference type="GO" id="GO:0005886">
    <property type="term" value="C:plasma membrane"/>
    <property type="evidence" value="ECO:0007669"/>
    <property type="project" value="TreeGrafter"/>
</dbReference>
<gene>
    <name evidence="4" type="ORF">LEA_00954</name>
</gene>
<accession>K1URF6</accession>
<evidence type="ECO:0000259" key="3">
    <source>
        <dbReference type="Pfam" id="PF03717"/>
    </source>
</evidence>
<dbReference type="Pfam" id="PF03717">
    <property type="entry name" value="PBP_dimer"/>
    <property type="match status" value="1"/>
</dbReference>
<feature type="domain" description="Penicillin-binding protein dimerisation" evidence="3">
    <location>
        <begin position="20"/>
        <end position="104"/>
    </location>
</feature>